<dbReference type="EMBL" id="BLLF01003683">
    <property type="protein sequence ID" value="GFH27946.1"/>
    <property type="molecule type" value="Genomic_DNA"/>
</dbReference>
<evidence type="ECO:0000256" key="1">
    <source>
        <dbReference type="SAM" id="MobiDB-lite"/>
    </source>
</evidence>
<keyword evidence="3" id="KW-1185">Reference proteome</keyword>
<feature type="compositionally biased region" description="Basic and acidic residues" evidence="1">
    <location>
        <begin position="104"/>
        <end position="123"/>
    </location>
</feature>
<proteinExistence type="predicted"/>
<sequence length="193" mass="22284">MVTNINYDDKSWLARRMCLKDAVQGLAPMSDSDDKYIWHGLVKLDLRWKTAAASRVLEGAYRRKHGGKVVDIKKLETANTAKLDLVYDRLQQLWDIVRGKEGEEKEESHVPEVEDPTLKKGPDTEWQLPKYQDKQVHVWQPGQEKEFKATVRSDGFAVMKVGEEFMPSRMELWALLELTMSYADIIFKEGAIN</sequence>
<evidence type="ECO:0000313" key="2">
    <source>
        <dbReference type="EMBL" id="GFH27946.1"/>
    </source>
</evidence>
<feature type="non-terminal residue" evidence="2">
    <location>
        <position position="1"/>
    </location>
</feature>
<feature type="non-terminal residue" evidence="2">
    <location>
        <position position="193"/>
    </location>
</feature>
<gene>
    <name evidence="2" type="ORF">HaLaN_26345</name>
</gene>
<evidence type="ECO:0000313" key="3">
    <source>
        <dbReference type="Proteomes" id="UP000485058"/>
    </source>
</evidence>
<feature type="region of interest" description="Disordered" evidence="1">
    <location>
        <begin position="104"/>
        <end position="125"/>
    </location>
</feature>
<dbReference type="Proteomes" id="UP000485058">
    <property type="component" value="Unassembled WGS sequence"/>
</dbReference>
<name>A0A6A0A602_HAELA</name>
<organism evidence="2 3">
    <name type="scientific">Haematococcus lacustris</name>
    <name type="common">Green alga</name>
    <name type="synonym">Haematococcus pluvialis</name>
    <dbReference type="NCBI Taxonomy" id="44745"/>
    <lineage>
        <taxon>Eukaryota</taxon>
        <taxon>Viridiplantae</taxon>
        <taxon>Chlorophyta</taxon>
        <taxon>core chlorophytes</taxon>
        <taxon>Chlorophyceae</taxon>
        <taxon>CS clade</taxon>
        <taxon>Chlamydomonadales</taxon>
        <taxon>Haematococcaceae</taxon>
        <taxon>Haematococcus</taxon>
    </lineage>
</organism>
<accession>A0A6A0A602</accession>
<reference evidence="2 3" key="1">
    <citation type="submission" date="2020-02" db="EMBL/GenBank/DDBJ databases">
        <title>Draft genome sequence of Haematococcus lacustris strain NIES-144.</title>
        <authorList>
            <person name="Morimoto D."/>
            <person name="Nakagawa S."/>
            <person name="Yoshida T."/>
            <person name="Sawayama S."/>
        </authorList>
    </citation>
    <scope>NUCLEOTIDE SEQUENCE [LARGE SCALE GENOMIC DNA]</scope>
    <source>
        <strain evidence="2 3">NIES-144</strain>
    </source>
</reference>
<comment type="caution">
    <text evidence="2">The sequence shown here is derived from an EMBL/GenBank/DDBJ whole genome shotgun (WGS) entry which is preliminary data.</text>
</comment>
<dbReference type="AlphaFoldDB" id="A0A6A0A602"/>
<protein>
    <submittedName>
        <fullName evidence="2">Uncharacterized protein</fullName>
    </submittedName>
</protein>